<dbReference type="Gene3D" id="3.10.50.30">
    <property type="entry name" value="Transcription elongation factor, GreA/GreB, C-terminal domain"/>
    <property type="match status" value="1"/>
</dbReference>
<evidence type="ECO:0000313" key="3">
    <source>
        <dbReference type="EMBL" id="OWW20524.1"/>
    </source>
</evidence>
<dbReference type="GO" id="GO:0006354">
    <property type="term" value="P:DNA-templated transcription elongation"/>
    <property type="evidence" value="ECO:0007669"/>
    <property type="project" value="TreeGrafter"/>
</dbReference>
<proteinExistence type="predicted"/>
<dbReference type="Proteomes" id="UP000197535">
    <property type="component" value="Unassembled WGS sequence"/>
</dbReference>
<evidence type="ECO:0008006" key="5">
    <source>
        <dbReference type="Google" id="ProtNLM"/>
    </source>
</evidence>
<dbReference type="PANTHER" id="PTHR30437">
    <property type="entry name" value="TRANSCRIPTION ELONGATION FACTOR GREA"/>
    <property type="match status" value="1"/>
</dbReference>
<protein>
    <recommendedName>
        <fullName evidence="5">Nucleoside diphosphate kinase regulator</fullName>
    </recommendedName>
</protein>
<dbReference type="NCBIfam" id="NF004396">
    <property type="entry name" value="PRK05753.1"/>
    <property type="match status" value="1"/>
</dbReference>
<dbReference type="InterPro" id="IPR023459">
    <property type="entry name" value="Tscrpt_elong_fac_GreA/B_fam"/>
</dbReference>
<dbReference type="EMBL" id="LSTO01000001">
    <property type="protein sequence ID" value="OWW20524.1"/>
    <property type="molecule type" value="Genomic_DNA"/>
</dbReference>
<evidence type="ECO:0000259" key="1">
    <source>
        <dbReference type="Pfam" id="PF01272"/>
    </source>
</evidence>
<evidence type="ECO:0000259" key="2">
    <source>
        <dbReference type="Pfam" id="PF14760"/>
    </source>
</evidence>
<reference evidence="3 4" key="1">
    <citation type="submission" date="2016-02" db="EMBL/GenBank/DDBJ databases">
        <authorList>
            <person name="Wen L."/>
            <person name="He K."/>
            <person name="Yang H."/>
        </authorList>
    </citation>
    <scope>NUCLEOTIDE SEQUENCE [LARGE SCALE GENOMIC DNA]</scope>
    <source>
        <strain evidence="3 4">TSA40</strain>
    </source>
</reference>
<dbReference type="AlphaFoldDB" id="A0A254TD36"/>
<dbReference type="PANTHER" id="PTHR30437:SF5">
    <property type="entry name" value="REGULATOR OF NUCLEOSIDE DIPHOSPHATE KINASE"/>
    <property type="match status" value="1"/>
</dbReference>
<dbReference type="Gene3D" id="1.10.286.20">
    <property type="match status" value="1"/>
</dbReference>
<dbReference type="GO" id="GO:0070063">
    <property type="term" value="F:RNA polymerase binding"/>
    <property type="evidence" value="ECO:0007669"/>
    <property type="project" value="InterPro"/>
</dbReference>
<gene>
    <name evidence="3" type="ORF">AYR66_14540</name>
</gene>
<feature type="domain" description="Transcription elongation factor GreA/GreB C-terminal" evidence="1">
    <location>
        <begin position="48"/>
        <end position="121"/>
    </location>
</feature>
<dbReference type="OrthoDB" id="192847at2"/>
<keyword evidence="4" id="KW-1185">Reference proteome</keyword>
<dbReference type="SUPFAM" id="SSF54534">
    <property type="entry name" value="FKBP-like"/>
    <property type="match status" value="1"/>
</dbReference>
<dbReference type="InterPro" id="IPR001437">
    <property type="entry name" value="Tscrpt_elong_fac_GreA/B_C"/>
</dbReference>
<organism evidence="3 4">
    <name type="scientific">Noviherbaspirillum denitrificans</name>
    <dbReference type="NCBI Taxonomy" id="1968433"/>
    <lineage>
        <taxon>Bacteria</taxon>
        <taxon>Pseudomonadati</taxon>
        <taxon>Pseudomonadota</taxon>
        <taxon>Betaproteobacteria</taxon>
        <taxon>Burkholderiales</taxon>
        <taxon>Oxalobacteraceae</taxon>
        <taxon>Noviherbaspirillum</taxon>
    </lineage>
</organism>
<dbReference type="GO" id="GO:0003677">
    <property type="term" value="F:DNA binding"/>
    <property type="evidence" value="ECO:0007669"/>
    <property type="project" value="InterPro"/>
</dbReference>
<accession>A0A254TD36</accession>
<sequence length="134" mass="14157">MKPNIIVTTEDIDRLEALIGSMPPLQGAAAGLLEELQRADVVEPGEIPPDVVTMNSVVRFTITPGKEEFCRRLVYPRQAVDSSTVSVLSPVGSALLGLAAGSCIEWPGPTGEQLFIQIVDVVHQPESAAAGDGH</sequence>
<dbReference type="Pfam" id="PF14760">
    <property type="entry name" value="Rnk_N"/>
    <property type="match status" value="1"/>
</dbReference>
<comment type="caution">
    <text evidence="3">The sequence shown here is derived from an EMBL/GenBank/DDBJ whole genome shotgun (WGS) entry which is preliminary data.</text>
</comment>
<feature type="domain" description="Regulator of nucleoside diphosphate kinase N-terminal" evidence="2">
    <location>
        <begin position="3"/>
        <end position="42"/>
    </location>
</feature>
<dbReference type="Pfam" id="PF01272">
    <property type="entry name" value="GreA_GreB"/>
    <property type="match status" value="1"/>
</dbReference>
<dbReference type="InterPro" id="IPR029462">
    <property type="entry name" value="Rnk_N"/>
</dbReference>
<dbReference type="InterPro" id="IPR036953">
    <property type="entry name" value="GreA/GreB_C_sf"/>
</dbReference>
<evidence type="ECO:0000313" key="4">
    <source>
        <dbReference type="Proteomes" id="UP000197535"/>
    </source>
</evidence>
<dbReference type="GO" id="GO:0032784">
    <property type="term" value="P:regulation of DNA-templated transcription elongation"/>
    <property type="evidence" value="ECO:0007669"/>
    <property type="project" value="InterPro"/>
</dbReference>
<name>A0A254TD36_9BURK</name>
<dbReference type="RefSeq" id="WP_088707397.1">
    <property type="nucleotide sequence ID" value="NZ_LSTO01000001.1"/>
</dbReference>